<evidence type="ECO:0000313" key="2">
    <source>
        <dbReference type="Proteomes" id="UP001172630"/>
    </source>
</evidence>
<dbReference type="RefSeq" id="WP_285879195.1">
    <property type="nucleotide sequence ID" value="NZ_JARFYN010000011.1"/>
</dbReference>
<comment type="caution">
    <text evidence="1">The sequence shown here is derived from an EMBL/GenBank/DDBJ whole genome shotgun (WGS) entry which is preliminary data.</text>
</comment>
<organism evidence="1 2">
    <name type="scientific">Rhizobium calliandrae</name>
    <dbReference type="NCBI Taxonomy" id="1312182"/>
    <lineage>
        <taxon>Bacteria</taxon>
        <taxon>Pseudomonadati</taxon>
        <taxon>Pseudomonadota</taxon>
        <taxon>Alphaproteobacteria</taxon>
        <taxon>Hyphomicrobiales</taxon>
        <taxon>Rhizobiaceae</taxon>
        <taxon>Rhizobium/Agrobacterium group</taxon>
        <taxon>Rhizobium</taxon>
    </lineage>
</organism>
<name>A0ABT7KBZ4_9HYPH</name>
<reference evidence="1" key="1">
    <citation type="submission" date="2023-06" db="EMBL/GenBank/DDBJ databases">
        <title>Phylogenetic Diversity of Rhizobium strains.</title>
        <authorList>
            <person name="Moura F.T."/>
            <person name="Helene L.C.F."/>
            <person name="Hungria M."/>
        </authorList>
    </citation>
    <scope>NUCLEOTIDE SEQUENCE</scope>
    <source>
        <strain evidence="1">CCGE524</strain>
    </source>
</reference>
<evidence type="ECO:0000313" key="1">
    <source>
        <dbReference type="EMBL" id="MDL2406141.1"/>
    </source>
</evidence>
<dbReference type="EMBL" id="JARFYN010000011">
    <property type="protein sequence ID" value="MDL2406141.1"/>
    <property type="molecule type" value="Genomic_DNA"/>
</dbReference>
<proteinExistence type="predicted"/>
<gene>
    <name evidence="1" type="ORF">PY650_10770</name>
</gene>
<keyword evidence="2" id="KW-1185">Reference proteome</keyword>
<sequence length="156" mass="16978">MAKPTLLSIIPAVPKKWHPRTSLSRRLASGPSKKVAATDEHFGFTDPQELIALAVPHFSVGIISRGAARSAVLSEAYRQGRFGERTFLGNAAAKYPDGGTYRTIAADMSPVQISELRAAWDLMRASQILAIHEQRAEGLKESLRLRAGNSQGLTLR</sequence>
<protein>
    <submittedName>
        <fullName evidence="1">Uncharacterized protein</fullName>
    </submittedName>
</protein>
<accession>A0ABT7KBZ4</accession>
<dbReference type="Proteomes" id="UP001172630">
    <property type="component" value="Unassembled WGS sequence"/>
</dbReference>